<dbReference type="Proteomes" id="UP000184346">
    <property type="component" value="Unassembled WGS sequence"/>
</dbReference>
<organism evidence="3 4">
    <name type="scientific">Modicisalibacter ilicicola DSM 19980</name>
    <dbReference type="NCBI Taxonomy" id="1121942"/>
    <lineage>
        <taxon>Bacteria</taxon>
        <taxon>Pseudomonadati</taxon>
        <taxon>Pseudomonadota</taxon>
        <taxon>Gammaproteobacteria</taxon>
        <taxon>Oceanospirillales</taxon>
        <taxon>Halomonadaceae</taxon>
        <taxon>Modicisalibacter</taxon>
    </lineage>
</organism>
<keyword evidence="4" id="KW-1185">Reference proteome</keyword>
<dbReference type="Pfam" id="PF13449">
    <property type="entry name" value="Phytase-like"/>
    <property type="match status" value="1"/>
</dbReference>
<dbReference type="InterPro" id="IPR014567">
    <property type="entry name" value="UCP031900"/>
</dbReference>
<protein>
    <recommendedName>
        <fullName evidence="2">Phytase-like domain-containing protein</fullName>
    </recommendedName>
</protein>
<dbReference type="STRING" id="1121942.SAMN02745148_02302"/>
<dbReference type="RefSeq" id="WP_072822941.1">
    <property type="nucleotide sequence ID" value="NZ_FQUJ01000009.1"/>
</dbReference>
<dbReference type="InterPro" id="IPR027372">
    <property type="entry name" value="Phytase-like_dom"/>
</dbReference>
<feature type="signal peptide" evidence="1">
    <location>
        <begin position="1"/>
        <end position="16"/>
    </location>
</feature>
<feature type="chain" id="PRO_5012522167" description="Phytase-like domain-containing protein" evidence="1">
    <location>
        <begin position="17"/>
        <end position="321"/>
    </location>
</feature>
<evidence type="ECO:0000313" key="4">
    <source>
        <dbReference type="Proteomes" id="UP000184346"/>
    </source>
</evidence>
<evidence type="ECO:0000256" key="1">
    <source>
        <dbReference type="SAM" id="SignalP"/>
    </source>
</evidence>
<accession>A0A1M5AJZ8</accession>
<evidence type="ECO:0000259" key="2">
    <source>
        <dbReference type="Pfam" id="PF13449"/>
    </source>
</evidence>
<evidence type="ECO:0000313" key="3">
    <source>
        <dbReference type="EMBL" id="SHF30620.1"/>
    </source>
</evidence>
<keyword evidence="1" id="KW-0732">Signal</keyword>
<sequence>MSRLILSCLLGVLALAGGCAREARQTQLTTPNTVNIPADVSWCGTLRLPGKWQDDTPTGGLSDLAWDADESLLYLISDRGWLHRVRLRFSAGELVGLDPLKTYVLRNRQGEALDEDAADAESLILQRSANGVRGDTTLLIGFERDHRLQRFYPNGRSVGKPLKPNGLRDARPNAGAEAMARHAREGVIVGLESAPIGTPEGTTRLFSLDTEAEWRYPLIDIPGSALTALEAYGDGLLALERAFAPPAPLVISLRRVTLDSNARIEVETLAQLSSGDGWRLDNFEGLTRLAGNRYLMVSDDNFSLVQETLLSCFELPPSTGD</sequence>
<reference evidence="3 4" key="1">
    <citation type="submission" date="2016-11" db="EMBL/GenBank/DDBJ databases">
        <authorList>
            <person name="Jaros S."/>
            <person name="Januszkiewicz K."/>
            <person name="Wedrychowicz H."/>
        </authorList>
    </citation>
    <scope>NUCLEOTIDE SEQUENCE [LARGE SCALE GENOMIC DNA]</scope>
    <source>
        <strain evidence="3 4">DSM 19980</strain>
    </source>
</reference>
<dbReference type="EMBL" id="FQUJ01000009">
    <property type="protein sequence ID" value="SHF30620.1"/>
    <property type="molecule type" value="Genomic_DNA"/>
</dbReference>
<name>A0A1M5AJZ8_9GAMM</name>
<dbReference type="PIRSF" id="PIRSF031900">
    <property type="entry name" value="UCP031900"/>
    <property type="match status" value="1"/>
</dbReference>
<dbReference type="OrthoDB" id="9798693at2"/>
<feature type="domain" description="Phytase-like" evidence="2">
    <location>
        <begin position="56"/>
        <end position="302"/>
    </location>
</feature>
<dbReference type="PROSITE" id="PS51257">
    <property type="entry name" value="PROKAR_LIPOPROTEIN"/>
    <property type="match status" value="1"/>
</dbReference>
<dbReference type="AlphaFoldDB" id="A0A1M5AJZ8"/>
<proteinExistence type="predicted"/>
<gene>
    <name evidence="3" type="ORF">SAMN02745148_02302</name>
</gene>